<dbReference type="Proteomes" id="UP000257317">
    <property type="component" value="Unassembled WGS sequence"/>
</dbReference>
<keyword evidence="1" id="KW-0472">Membrane</keyword>
<evidence type="ECO:0008006" key="4">
    <source>
        <dbReference type="Google" id="ProtNLM"/>
    </source>
</evidence>
<keyword evidence="3" id="KW-1185">Reference proteome</keyword>
<gene>
    <name evidence="2" type="ORF">LrDSM24759_14290</name>
</gene>
<comment type="caution">
    <text evidence="2">The sequence shown here is derived from an EMBL/GenBank/DDBJ whole genome shotgun (WGS) entry which is preliminary data.</text>
</comment>
<feature type="transmembrane region" description="Helical" evidence="1">
    <location>
        <begin position="95"/>
        <end position="121"/>
    </location>
</feature>
<dbReference type="EMBL" id="BFBY01000021">
    <property type="protein sequence ID" value="GBG05515.1"/>
    <property type="molecule type" value="Genomic_DNA"/>
</dbReference>
<proteinExistence type="predicted"/>
<reference evidence="3" key="1">
    <citation type="submission" date="2018-03" db="EMBL/GenBank/DDBJ databases">
        <title>New taxa in the Lactobacillus gasseri group.</title>
        <authorList>
            <person name="Tanizawa Y."/>
            <person name="Tohno M."/>
            <person name="Endo A."/>
            <person name="Arita M."/>
        </authorList>
    </citation>
    <scope>NUCLEOTIDE SEQUENCE [LARGE SCALE GENOMIC DNA]</scope>
    <source>
        <strain evidence="3">DSM 24759</strain>
    </source>
</reference>
<evidence type="ECO:0000313" key="3">
    <source>
        <dbReference type="Proteomes" id="UP000257317"/>
    </source>
</evidence>
<feature type="transmembrane region" description="Helical" evidence="1">
    <location>
        <begin position="197"/>
        <end position="214"/>
    </location>
</feature>
<protein>
    <recommendedName>
        <fullName evidence="4">ABC transporter permease protein</fullName>
    </recommendedName>
</protein>
<evidence type="ECO:0000313" key="2">
    <source>
        <dbReference type="EMBL" id="GBG05515.1"/>
    </source>
</evidence>
<organism evidence="2 3">
    <name type="scientific">Lactobacillus rodentium</name>
    <dbReference type="NCBI Taxonomy" id="947835"/>
    <lineage>
        <taxon>Bacteria</taxon>
        <taxon>Bacillati</taxon>
        <taxon>Bacillota</taxon>
        <taxon>Bacilli</taxon>
        <taxon>Lactobacillales</taxon>
        <taxon>Lactobacillaceae</taxon>
        <taxon>Lactobacillus</taxon>
    </lineage>
</organism>
<keyword evidence="1" id="KW-0812">Transmembrane</keyword>
<name>A0A2Z6TEK4_9LACO</name>
<feature type="transmembrane region" description="Helical" evidence="1">
    <location>
        <begin position="235"/>
        <end position="257"/>
    </location>
</feature>
<feature type="transmembrane region" description="Helical" evidence="1">
    <location>
        <begin position="20"/>
        <end position="39"/>
    </location>
</feature>
<feature type="transmembrane region" description="Helical" evidence="1">
    <location>
        <begin position="133"/>
        <end position="151"/>
    </location>
</feature>
<feature type="transmembrane region" description="Helical" evidence="1">
    <location>
        <begin position="51"/>
        <end position="74"/>
    </location>
</feature>
<accession>A0A2Z6TEK4</accession>
<sequence>MVTKFNTLLWQELKVRIKTIHSIFIIQIIAGILISIWTMSDHVFDNTFWQVDLFVTITWSAVIGLIIYLVISIWESNKMLASKTWNLIPMSTTKLYLTHLSSALIGCLYFVFLQTLLLLIFMVPLIHHSSDTWMIHLPFIGPYLLSSTSWFDLNFIDYLKILLLIVLILIFIYSICALILITRRTISNFVSTKVKKLTQWVTTIALILISYYSFNRFLMGISDILRINFIMRNNLAHSGIGIAFLTLTIFNLIFIGIGTWELKNYFEIQDNN</sequence>
<evidence type="ECO:0000256" key="1">
    <source>
        <dbReference type="SAM" id="Phobius"/>
    </source>
</evidence>
<keyword evidence="1" id="KW-1133">Transmembrane helix</keyword>
<feature type="transmembrane region" description="Helical" evidence="1">
    <location>
        <begin position="158"/>
        <end position="181"/>
    </location>
</feature>
<dbReference type="AlphaFoldDB" id="A0A2Z6TEK4"/>